<evidence type="ECO:0000256" key="1">
    <source>
        <dbReference type="SAM" id="SignalP"/>
    </source>
</evidence>
<sequence length="103" mass="11722">MKKLILLSCLFVSSAVLASGDDAQICNEIADIAATVMQQRQDGVPIETQERIALEFEGDSKDVYEFIVEDAYDQLLLNTDLGKQQIVDDFRKHYFELCMNEEK</sequence>
<organism evidence="2 3">
    <name type="scientific">Acinetobacter kyonggiensis</name>
    <dbReference type="NCBI Taxonomy" id="595670"/>
    <lineage>
        <taxon>Bacteria</taxon>
        <taxon>Pseudomonadati</taxon>
        <taxon>Pseudomonadota</taxon>
        <taxon>Gammaproteobacteria</taxon>
        <taxon>Moraxellales</taxon>
        <taxon>Moraxellaceae</taxon>
        <taxon>Acinetobacter</taxon>
    </lineage>
</organism>
<evidence type="ECO:0000313" key="2">
    <source>
        <dbReference type="EMBL" id="SDY79050.1"/>
    </source>
</evidence>
<protein>
    <submittedName>
        <fullName evidence="2">Uncharacterized protein</fullName>
    </submittedName>
</protein>
<accession>A0A1H3MRB1</accession>
<gene>
    <name evidence="2" type="ORF">SAMN05421643_1309</name>
</gene>
<dbReference type="RefSeq" id="WP_092692423.1">
    <property type="nucleotide sequence ID" value="NZ_FNPK01000030.1"/>
</dbReference>
<feature type="chain" id="PRO_5011496295" evidence="1">
    <location>
        <begin position="19"/>
        <end position="103"/>
    </location>
</feature>
<keyword evidence="3" id="KW-1185">Reference proteome</keyword>
<proteinExistence type="predicted"/>
<keyword evidence="1" id="KW-0732">Signal</keyword>
<name>A0A1H3MRB1_9GAMM</name>
<reference evidence="3" key="1">
    <citation type="submission" date="2016-10" db="EMBL/GenBank/DDBJ databases">
        <authorList>
            <person name="Varghese N."/>
            <person name="Submissions S."/>
        </authorList>
    </citation>
    <scope>NUCLEOTIDE SEQUENCE [LARGE SCALE GENOMIC DNA]</scope>
    <source>
        <strain evidence="3">ANC 5109</strain>
    </source>
</reference>
<dbReference type="EMBL" id="FNPK01000030">
    <property type="protein sequence ID" value="SDY79050.1"/>
    <property type="molecule type" value="Genomic_DNA"/>
</dbReference>
<evidence type="ECO:0000313" key="3">
    <source>
        <dbReference type="Proteomes" id="UP000199035"/>
    </source>
</evidence>
<dbReference type="AlphaFoldDB" id="A0A1H3MRB1"/>
<feature type="signal peptide" evidence="1">
    <location>
        <begin position="1"/>
        <end position="18"/>
    </location>
</feature>
<dbReference type="Proteomes" id="UP000199035">
    <property type="component" value="Unassembled WGS sequence"/>
</dbReference>